<protein>
    <recommendedName>
        <fullName evidence="3">L-Fucosyltransferase</fullName>
        <ecNumber evidence="3">2.4.1.-</ecNumber>
    </recommendedName>
</protein>
<keyword evidence="7" id="KW-1185">Reference proteome</keyword>
<evidence type="ECO:0000256" key="3">
    <source>
        <dbReference type="RuleBase" id="RU363129"/>
    </source>
</evidence>
<dbReference type="GO" id="GO:0032580">
    <property type="term" value="C:Golgi cisterna membrane"/>
    <property type="evidence" value="ECO:0007669"/>
    <property type="project" value="UniProtKB-SubCell"/>
</dbReference>
<feature type="compositionally biased region" description="Polar residues" evidence="4">
    <location>
        <begin position="62"/>
        <end position="80"/>
    </location>
</feature>
<sequence length="721" mass="78245">MRPRVALKLVMLTCAVSLVAFILTSNTRPHPKVSCIGALCNEAVETSRHFDRDQTSNDGDKSSVQQQGINGVDLVSSNRGQDAENRGHNGSSVVTDEILFMLNQGRAGNSNVNEIVDFDRLLQGNVVQEQEIKLKGQDGPVIAHDTYSAKSYLEKVGVIKKGKDSKTVDGKPDLYSWKLKAAGTGDKSPIAQQPVMVGKSLIDADAPPDSDKHEAGKNGDASAATGDSLSERAGDVLNGNTDIGVYAANSSRFALGRDYINSLGKAGSISASSADRIQGNYVKNNADGAIGTVDETQSGNVQSVHSILRAAPASNPGTSVIDGSLDKAGADSHKNTPILGSEGKPESADNPVIIEDYHKSIDTANKSAAAHPLNSIGNLLLRAGVITGEKNQKQRGKFAGKADSAAGGKDAESEAQSDSFETRKGKNKMCVEFSPGTGNTLFQFASAYAIAKDRNMTLAIPESIPKFSEAFDLVPGGNEVISFDQSRCEEADDASNYKRGIYDEAFLKRVTGKKDVKLRGYFQSYKYFEHWEEELRDVLAFKEDVLTKVMEAINILHFKKYGTSLQDSQTSEEITLIGVHVRRHPVNGREPSRQEEGYRVATLEYIQHAMAEMRNRHLDQRNKTAVRFYVVSDDELWAEARLGIKALPDTMLVTGLSWAPTLALLASLDHVITTVGALGWWGAWLANGDVIYYQDFLEPGSKMDAAYLAQDFFPPIWTPMT</sequence>
<keyword evidence="3" id="KW-0735">Signal-anchor</keyword>
<dbReference type="AlphaFoldDB" id="A0AAE1CRD0"/>
<dbReference type="CDD" id="cd11301">
    <property type="entry name" value="Fut1_Fut2_like"/>
    <property type="match status" value="1"/>
</dbReference>
<keyword evidence="5" id="KW-0732">Signal</keyword>
<evidence type="ECO:0000256" key="5">
    <source>
        <dbReference type="SAM" id="SignalP"/>
    </source>
</evidence>
<keyword evidence="3" id="KW-0325">Glycoprotein</keyword>
<dbReference type="GO" id="GO:0005975">
    <property type="term" value="P:carbohydrate metabolic process"/>
    <property type="evidence" value="ECO:0007669"/>
    <property type="project" value="InterPro"/>
</dbReference>
<feature type="compositionally biased region" description="Basic and acidic residues" evidence="4">
    <location>
        <begin position="49"/>
        <end position="61"/>
    </location>
</feature>
<comment type="subcellular location">
    <subcellularLocation>
        <location evidence="3">Golgi apparatus</location>
        <location evidence="3">Golgi stack membrane</location>
        <topology evidence="3">Single-pass type II membrane protein</topology>
    </subcellularLocation>
</comment>
<feature type="region of interest" description="Disordered" evidence="4">
    <location>
        <begin position="201"/>
        <end position="227"/>
    </location>
</feature>
<dbReference type="PANTHER" id="PTHR11927">
    <property type="entry name" value="GALACTOSIDE 2-L-FUCOSYLTRANSFERASE"/>
    <property type="match status" value="1"/>
</dbReference>
<proteinExistence type="inferred from homology"/>
<feature type="region of interest" description="Disordered" evidence="4">
    <location>
        <begin position="391"/>
        <end position="424"/>
    </location>
</feature>
<dbReference type="GO" id="GO:0008107">
    <property type="term" value="F:galactoside 2-alpha-L-fucosyltransferase activity"/>
    <property type="evidence" value="ECO:0007669"/>
    <property type="project" value="InterPro"/>
</dbReference>
<keyword evidence="3" id="KW-0333">Golgi apparatus</keyword>
<comment type="pathway">
    <text evidence="3">Protein modification; protein glycosylation.</text>
</comment>
<accession>A0AAE1CRD0</accession>
<evidence type="ECO:0000313" key="7">
    <source>
        <dbReference type="Proteomes" id="UP001283361"/>
    </source>
</evidence>
<dbReference type="EMBL" id="JAWDGP010007095">
    <property type="protein sequence ID" value="KAK3730082.1"/>
    <property type="molecule type" value="Genomic_DNA"/>
</dbReference>
<evidence type="ECO:0000256" key="1">
    <source>
        <dbReference type="ARBA" id="ARBA00022676"/>
    </source>
</evidence>
<keyword evidence="1 3" id="KW-0328">Glycosyltransferase</keyword>
<comment type="similarity">
    <text evidence="3">Belongs to the glycosyltransferase 11 family.</text>
</comment>
<comment type="caution">
    <text evidence="6">The sequence shown here is derived from an EMBL/GenBank/DDBJ whole genome shotgun (WGS) entry which is preliminary data.</text>
</comment>
<feature type="region of interest" description="Disordered" evidence="4">
    <location>
        <begin position="49"/>
        <end position="90"/>
    </location>
</feature>
<evidence type="ECO:0000313" key="6">
    <source>
        <dbReference type="EMBL" id="KAK3730082.1"/>
    </source>
</evidence>
<gene>
    <name evidence="6" type="ORF">RRG08_055149</name>
</gene>
<evidence type="ECO:0000256" key="2">
    <source>
        <dbReference type="ARBA" id="ARBA00022679"/>
    </source>
</evidence>
<keyword evidence="2 3" id="KW-0808">Transferase</keyword>
<feature type="chain" id="PRO_5041979004" description="L-Fucosyltransferase" evidence="5">
    <location>
        <begin position="22"/>
        <end position="721"/>
    </location>
</feature>
<feature type="signal peptide" evidence="5">
    <location>
        <begin position="1"/>
        <end position="21"/>
    </location>
</feature>
<name>A0AAE1CRD0_9GAST</name>
<reference evidence="6" key="1">
    <citation type="journal article" date="2023" name="G3 (Bethesda)">
        <title>A reference genome for the long-term kleptoplast-retaining sea slug Elysia crispata morphotype clarki.</title>
        <authorList>
            <person name="Eastman K.E."/>
            <person name="Pendleton A.L."/>
            <person name="Shaikh M.A."/>
            <person name="Suttiyut T."/>
            <person name="Ogas R."/>
            <person name="Tomko P."/>
            <person name="Gavelis G."/>
            <person name="Widhalm J.R."/>
            <person name="Wisecaver J.H."/>
        </authorList>
    </citation>
    <scope>NUCLEOTIDE SEQUENCE</scope>
    <source>
        <strain evidence="6">ECLA1</strain>
    </source>
</reference>
<organism evidence="6 7">
    <name type="scientific">Elysia crispata</name>
    <name type="common">lettuce slug</name>
    <dbReference type="NCBI Taxonomy" id="231223"/>
    <lineage>
        <taxon>Eukaryota</taxon>
        <taxon>Metazoa</taxon>
        <taxon>Spiralia</taxon>
        <taxon>Lophotrochozoa</taxon>
        <taxon>Mollusca</taxon>
        <taxon>Gastropoda</taxon>
        <taxon>Heterobranchia</taxon>
        <taxon>Euthyneura</taxon>
        <taxon>Panpulmonata</taxon>
        <taxon>Sacoglossa</taxon>
        <taxon>Placobranchoidea</taxon>
        <taxon>Plakobranchidae</taxon>
        <taxon>Elysia</taxon>
    </lineage>
</organism>
<dbReference type="InterPro" id="IPR002516">
    <property type="entry name" value="Glyco_trans_11"/>
</dbReference>
<dbReference type="Pfam" id="PF01531">
    <property type="entry name" value="Glyco_transf_11"/>
    <property type="match status" value="1"/>
</dbReference>
<keyword evidence="3" id="KW-0812">Transmembrane</keyword>
<dbReference type="EC" id="2.4.1.-" evidence="3"/>
<evidence type="ECO:0000256" key="4">
    <source>
        <dbReference type="SAM" id="MobiDB-lite"/>
    </source>
</evidence>
<dbReference type="Proteomes" id="UP001283361">
    <property type="component" value="Unassembled WGS sequence"/>
</dbReference>
<feature type="compositionally biased region" description="Low complexity" evidence="4">
    <location>
        <begin position="399"/>
        <end position="408"/>
    </location>
</feature>
<dbReference type="PANTHER" id="PTHR11927:SF9">
    <property type="entry name" value="L-FUCOSYLTRANSFERASE"/>
    <property type="match status" value="1"/>
</dbReference>